<reference evidence="2" key="1">
    <citation type="submission" date="2016-11" db="EMBL/GenBank/DDBJ databases">
        <authorList>
            <person name="Varghese N."/>
            <person name="Submissions S."/>
        </authorList>
    </citation>
    <scope>NUCLEOTIDE SEQUENCE [LARGE SCALE GENOMIC DNA]</scope>
    <source>
        <strain evidence="2">DSM 26899</strain>
    </source>
</reference>
<name>A0A1M6SNT2_9FLAO</name>
<dbReference type="Proteomes" id="UP000184364">
    <property type="component" value="Unassembled WGS sequence"/>
</dbReference>
<sequence>MVKFDFIDYYLNNSLCVEFLINILELLCVYSNYDGLFKVFENNIKLI</sequence>
<accession>A0A1M6SNT2</accession>
<organism evidence="1 2">
    <name type="scientific">Chryseobacterium polytrichastri</name>
    <dbReference type="NCBI Taxonomy" id="1302687"/>
    <lineage>
        <taxon>Bacteria</taxon>
        <taxon>Pseudomonadati</taxon>
        <taxon>Bacteroidota</taxon>
        <taxon>Flavobacteriia</taxon>
        <taxon>Flavobacteriales</taxon>
        <taxon>Weeksellaceae</taxon>
        <taxon>Chryseobacterium group</taxon>
        <taxon>Chryseobacterium</taxon>
    </lineage>
</organism>
<keyword evidence="2" id="KW-1185">Reference proteome</keyword>
<evidence type="ECO:0000313" key="2">
    <source>
        <dbReference type="Proteomes" id="UP000184364"/>
    </source>
</evidence>
<dbReference type="AlphaFoldDB" id="A0A1M6SNT2"/>
<protein>
    <submittedName>
        <fullName evidence="1">Uncharacterized protein</fullName>
    </submittedName>
</protein>
<dbReference type="EMBL" id="FRAV01000004">
    <property type="protein sequence ID" value="SHK46268.1"/>
    <property type="molecule type" value="Genomic_DNA"/>
</dbReference>
<gene>
    <name evidence="1" type="ORF">SAMN05444267_100478</name>
</gene>
<proteinExistence type="predicted"/>
<evidence type="ECO:0000313" key="1">
    <source>
        <dbReference type="EMBL" id="SHK46268.1"/>
    </source>
</evidence>